<keyword evidence="3" id="KW-0949">S-adenosyl-L-methionine</keyword>
<accession>A0ABU1ZZI6</accession>
<organism evidence="5 6">
    <name type="scientific">Corynebacterium guangdongense</name>
    <dbReference type="NCBI Taxonomy" id="1783348"/>
    <lineage>
        <taxon>Bacteria</taxon>
        <taxon>Bacillati</taxon>
        <taxon>Actinomycetota</taxon>
        <taxon>Actinomycetes</taxon>
        <taxon>Mycobacteriales</taxon>
        <taxon>Corynebacteriaceae</taxon>
        <taxon>Corynebacterium</taxon>
    </lineage>
</organism>
<gene>
    <name evidence="5" type="ORF">J2S39_000989</name>
</gene>
<evidence type="ECO:0000256" key="2">
    <source>
        <dbReference type="ARBA" id="ARBA00022679"/>
    </source>
</evidence>
<dbReference type="InterPro" id="IPR029063">
    <property type="entry name" value="SAM-dependent_MTases_sf"/>
</dbReference>
<evidence type="ECO:0000256" key="3">
    <source>
        <dbReference type="ARBA" id="ARBA00022691"/>
    </source>
</evidence>
<sequence>MPTWKEVTSANPAHSENYARKWKILESQGQDIHGEARFVDALAERHSRILDAGCGTGRLGGYLIRQGHTVVGTDVDPVLIRHAETDHPDGTWYVGDLSSDPIAEDEFDVVVSAGNVMGFLAKEGREFALQNIYDSMRTSGRFVTGFGAGRGWEFTDFLATAQKIGFTLDYRFGGWDLAPFDESSTFLVALFTKPGAGGHLLA</sequence>
<dbReference type="RefSeq" id="WP_290198267.1">
    <property type="nucleotide sequence ID" value="NZ_CP047654.1"/>
</dbReference>
<comment type="caution">
    <text evidence="5">The sequence shown here is derived from an EMBL/GenBank/DDBJ whole genome shotgun (WGS) entry which is preliminary data.</text>
</comment>
<feature type="domain" description="Methyltransferase" evidence="4">
    <location>
        <begin position="49"/>
        <end position="140"/>
    </location>
</feature>
<keyword evidence="1 5" id="KW-0489">Methyltransferase</keyword>
<evidence type="ECO:0000313" key="5">
    <source>
        <dbReference type="EMBL" id="MDR7329313.1"/>
    </source>
</evidence>
<keyword evidence="6" id="KW-1185">Reference proteome</keyword>
<dbReference type="SUPFAM" id="SSF53335">
    <property type="entry name" value="S-adenosyl-L-methionine-dependent methyltransferases"/>
    <property type="match status" value="1"/>
</dbReference>
<dbReference type="Pfam" id="PF13649">
    <property type="entry name" value="Methyltransf_25"/>
    <property type="match status" value="1"/>
</dbReference>
<dbReference type="InterPro" id="IPR041698">
    <property type="entry name" value="Methyltransf_25"/>
</dbReference>
<dbReference type="Proteomes" id="UP001180840">
    <property type="component" value="Unassembled WGS sequence"/>
</dbReference>
<evidence type="ECO:0000313" key="6">
    <source>
        <dbReference type="Proteomes" id="UP001180840"/>
    </source>
</evidence>
<dbReference type="Gene3D" id="3.40.50.150">
    <property type="entry name" value="Vaccinia Virus protein VP39"/>
    <property type="match status" value="1"/>
</dbReference>
<dbReference type="CDD" id="cd02440">
    <property type="entry name" value="AdoMet_MTases"/>
    <property type="match status" value="1"/>
</dbReference>
<dbReference type="PANTHER" id="PTHR43464">
    <property type="entry name" value="METHYLTRANSFERASE"/>
    <property type="match status" value="1"/>
</dbReference>
<keyword evidence="2 5" id="KW-0808">Transferase</keyword>
<dbReference type="EMBL" id="JAVDXZ010000001">
    <property type="protein sequence ID" value="MDR7329313.1"/>
    <property type="molecule type" value="Genomic_DNA"/>
</dbReference>
<dbReference type="GO" id="GO:0008168">
    <property type="term" value="F:methyltransferase activity"/>
    <property type="evidence" value="ECO:0007669"/>
    <property type="project" value="UniProtKB-KW"/>
</dbReference>
<protein>
    <submittedName>
        <fullName evidence="5">SAM-dependent methyltransferase</fullName>
    </submittedName>
</protein>
<evidence type="ECO:0000256" key="1">
    <source>
        <dbReference type="ARBA" id="ARBA00022603"/>
    </source>
</evidence>
<reference evidence="5" key="1">
    <citation type="submission" date="2023-07" db="EMBL/GenBank/DDBJ databases">
        <title>Sequencing the genomes of 1000 actinobacteria strains.</title>
        <authorList>
            <person name="Klenk H.-P."/>
        </authorList>
    </citation>
    <scope>NUCLEOTIDE SEQUENCE</scope>
    <source>
        <strain evidence="5">DSM 107476</strain>
    </source>
</reference>
<dbReference type="PANTHER" id="PTHR43464:SF19">
    <property type="entry name" value="UBIQUINONE BIOSYNTHESIS O-METHYLTRANSFERASE, MITOCHONDRIAL"/>
    <property type="match status" value="1"/>
</dbReference>
<evidence type="ECO:0000259" key="4">
    <source>
        <dbReference type="Pfam" id="PF13649"/>
    </source>
</evidence>
<proteinExistence type="predicted"/>
<dbReference type="GO" id="GO:0032259">
    <property type="term" value="P:methylation"/>
    <property type="evidence" value="ECO:0007669"/>
    <property type="project" value="UniProtKB-KW"/>
</dbReference>
<name>A0ABU1ZZI6_9CORY</name>